<organism evidence="1">
    <name type="scientific">Fusarium oxysporum Fo47</name>
    <dbReference type="NCBI Taxonomy" id="660027"/>
    <lineage>
        <taxon>Eukaryota</taxon>
        <taxon>Fungi</taxon>
        <taxon>Dikarya</taxon>
        <taxon>Ascomycota</taxon>
        <taxon>Pezizomycotina</taxon>
        <taxon>Sordariomycetes</taxon>
        <taxon>Hypocreomycetidae</taxon>
        <taxon>Hypocreales</taxon>
        <taxon>Nectriaceae</taxon>
        <taxon>Fusarium</taxon>
        <taxon>Fusarium oxysporum species complex</taxon>
    </lineage>
</organism>
<dbReference type="Proteomes" id="UP000030766">
    <property type="component" value="Unassembled WGS sequence"/>
</dbReference>
<dbReference type="HOGENOM" id="CLU_3125153_0_0_1"/>
<protein>
    <submittedName>
        <fullName evidence="1">Uncharacterized protein</fullName>
    </submittedName>
</protein>
<reference evidence="1" key="1">
    <citation type="submission" date="2011-06" db="EMBL/GenBank/DDBJ databases">
        <title>The Genome Sequence of Fusarium oxysporum Fo47.</title>
        <authorList>
            <consortium name="The Broad Institute Genome Sequencing Platform"/>
            <person name="Ma L.-J."/>
            <person name="Gale L.R."/>
            <person name="Schwartz D.C."/>
            <person name="Zhou S."/>
            <person name="Corby-Kistler H."/>
            <person name="Young S.K."/>
            <person name="Zeng Q."/>
            <person name="Gargeya S."/>
            <person name="Fitzgerald M."/>
            <person name="Haas B."/>
            <person name="Abouelleil A."/>
            <person name="Alvarado L."/>
            <person name="Arachchi H.M."/>
            <person name="Berlin A."/>
            <person name="Brown A."/>
            <person name="Chapman S.B."/>
            <person name="Chen Z."/>
            <person name="Dunbar C."/>
            <person name="Freedman E."/>
            <person name="Gearin G."/>
            <person name="Gellesch M."/>
            <person name="Goldberg J."/>
            <person name="Griggs A."/>
            <person name="Gujja S."/>
            <person name="Heiman D."/>
            <person name="Howarth C."/>
            <person name="Larson L."/>
            <person name="Lui A."/>
            <person name="MacDonald P.J.P."/>
            <person name="Mehta T."/>
            <person name="Montmayeur A."/>
            <person name="Murphy C."/>
            <person name="Neiman D."/>
            <person name="Pearson M."/>
            <person name="Priest M."/>
            <person name="Roberts A."/>
            <person name="Saif S."/>
            <person name="Shea T."/>
            <person name="Shenoy N."/>
            <person name="Sisk P."/>
            <person name="Stolte C."/>
            <person name="Sykes S."/>
            <person name="Wortman J."/>
            <person name="Nusbaum C."/>
            <person name="Birren B."/>
        </authorList>
    </citation>
    <scope>NUCLEOTIDE SEQUENCE [LARGE SCALE GENOMIC DNA]</scope>
    <source>
        <strain evidence="1">Fo47</strain>
    </source>
</reference>
<accession>W9JBQ2</accession>
<gene>
    <name evidence="1" type="ORF">FOZG_18397</name>
</gene>
<dbReference type="EMBL" id="JH717948">
    <property type="protein sequence ID" value="EWZ27884.1"/>
    <property type="molecule type" value="Genomic_DNA"/>
</dbReference>
<reference evidence="1" key="2">
    <citation type="submission" date="2012-06" db="EMBL/GenBank/DDBJ databases">
        <title>Annotation of the Genome Sequence of Fusarium oxysporum Fo47.</title>
        <authorList>
            <consortium name="The Broad Institute Genomics Platform"/>
            <person name="Ma L.-J."/>
            <person name="Corby-Kistler H."/>
            <person name="Broz K."/>
            <person name="Gale L.R."/>
            <person name="Jonkers W."/>
            <person name="O'Donnell K."/>
            <person name="Ploetz R."/>
            <person name="Steinberg C."/>
            <person name="Schwartz D.C."/>
            <person name="VanEtten H."/>
            <person name="Zhou S."/>
            <person name="Young S.K."/>
            <person name="Zeng Q."/>
            <person name="Gargeya S."/>
            <person name="Fitzgerald M."/>
            <person name="Abouelleil A."/>
            <person name="Alvarado L."/>
            <person name="Chapman S.B."/>
            <person name="Gainer-Dewar J."/>
            <person name="Goldberg J."/>
            <person name="Griggs A."/>
            <person name="Gujja S."/>
            <person name="Hansen M."/>
            <person name="Howarth C."/>
            <person name="Imamovic A."/>
            <person name="Ireland A."/>
            <person name="Larimer J."/>
            <person name="McCowan C."/>
            <person name="Murphy C."/>
            <person name="Pearson M."/>
            <person name="Poon T.W."/>
            <person name="Priest M."/>
            <person name="Roberts A."/>
            <person name="Saif S."/>
            <person name="Shea T."/>
            <person name="Sykes S."/>
            <person name="Wortman J."/>
            <person name="Nusbaum C."/>
            <person name="Birren B."/>
        </authorList>
    </citation>
    <scope>NUCLEOTIDE SEQUENCE</scope>
    <source>
        <strain evidence="1">Fo47</strain>
    </source>
</reference>
<proteinExistence type="predicted"/>
<evidence type="ECO:0000313" key="1">
    <source>
        <dbReference type="EMBL" id="EWZ27884.1"/>
    </source>
</evidence>
<name>W9JBQ2_FUSOX</name>
<sequence>MALAPNRPWSRVWVIGYGGPYLYPYPALALAPPAALFELVDEPVQAPAGA</sequence>
<dbReference type="VEuPathDB" id="FungiDB:FOZG_18397"/>
<dbReference type="AlphaFoldDB" id="W9JBQ2"/>